<feature type="domain" description="DinB-like" evidence="1">
    <location>
        <begin position="25"/>
        <end position="145"/>
    </location>
</feature>
<dbReference type="InterPro" id="IPR034660">
    <property type="entry name" value="DinB/YfiT-like"/>
</dbReference>
<comment type="caution">
    <text evidence="2">The sequence shown here is derived from an EMBL/GenBank/DDBJ whole genome shotgun (WGS) entry which is preliminary data.</text>
</comment>
<evidence type="ECO:0000259" key="1">
    <source>
        <dbReference type="Pfam" id="PF12867"/>
    </source>
</evidence>
<reference evidence="2 3" key="1">
    <citation type="submission" date="2020-04" db="EMBL/GenBank/DDBJ databases">
        <authorList>
            <person name="Yin C."/>
        </authorList>
    </citation>
    <scope>NUCLEOTIDE SEQUENCE [LARGE SCALE GENOMIC DNA]</scope>
    <source>
        <strain evidence="2 3">Ae27</strain>
    </source>
</reference>
<evidence type="ECO:0000313" key="3">
    <source>
        <dbReference type="Proteomes" id="UP000570474"/>
    </source>
</evidence>
<evidence type="ECO:0000313" key="2">
    <source>
        <dbReference type="EMBL" id="NLR69070.1"/>
    </source>
</evidence>
<dbReference type="InterPro" id="IPR024775">
    <property type="entry name" value="DinB-like"/>
</dbReference>
<accession>A0A847RU07</accession>
<dbReference type="RefSeq" id="WP_168875005.1">
    <property type="nucleotide sequence ID" value="NZ_JABAIA010000004.1"/>
</dbReference>
<gene>
    <name evidence="2" type="ORF">HGH92_32520</name>
</gene>
<proteinExistence type="predicted"/>
<dbReference type="Proteomes" id="UP000570474">
    <property type="component" value="Unassembled WGS sequence"/>
</dbReference>
<dbReference type="Gene3D" id="1.20.120.450">
    <property type="entry name" value="dinb family like domain"/>
    <property type="match status" value="1"/>
</dbReference>
<keyword evidence="3" id="KW-1185">Reference proteome</keyword>
<protein>
    <submittedName>
        <fullName evidence="2">DinB family protein</fullName>
    </submittedName>
</protein>
<dbReference type="SUPFAM" id="SSF109854">
    <property type="entry name" value="DinB/YfiT-like putative metalloenzymes"/>
    <property type="match status" value="1"/>
</dbReference>
<organism evidence="2 3">
    <name type="scientific">Chitinophaga varians</name>
    <dbReference type="NCBI Taxonomy" id="2202339"/>
    <lineage>
        <taxon>Bacteria</taxon>
        <taxon>Pseudomonadati</taxon>
        <taxon>Bacteroidota</taxon>
        <taxon>Chitinophagia</taxon>
        <taxon>Chitinophagales</taxon>
        <taxon>Chitinophagaceae</taxon>
        <taxon>Chitinophaga</taxon>
    </lineage>
</organism>
<name>A0A847RU07_9BACT</name>
<dbReference type="Pfam" id="PF12867">
    <property type="entry name" value="DinB_2"/>
    <property type="match status" value="1"/>
</dbReference>
<sequence length="153" mass="17924">MQLTEHLASSIEALYNGKPWLDVTFREHLSRIDARQAVKSLNGSNNIWQIVNHVIFWHQRVERYMHNEPPEKDGDLPDFYMPENHGEENWQATIHRLEHSFDQIAATIRKFPEAALFDTFPGTDKKAVYYLQGLAEHDAYHLGQIVLLRLYNP</sequence>
<dbReference type="EMBL" id="JABAIA010000004">
    <property type="protein sequence ID" value="NLR69070.1"/>
    <property type="molecule type" value="Genomic_DNA"/>
</dbReference>
<dbReference type="AlphaFoldDB" id="A0A847RU07"/>